<keyword evidence="2" id="KW-1185">Reference proteome</keyword>
<proteinExistence type="predicted"/>
<dbReference type="InParanoid" id="A0A165NTM2"/>
<name>A0A165NTM2_9AGAM</name>
<evidence type="ECO:0000313" key="1">
    <source>
        <dbReference type="EMBL" id="KZT20092.1"/>
    </source>
</evidence>
<dbReference type="Proteomes" id="UP000076761">
    <property type="component" value="Unassembled WGS sequence"/>
</dbReference>
<protein>
    <submittedName>
        <fullName evidence="1">Uncharacterized protein</fullName>
    </submittedName>
</protein>
<evidence type="ECO:0000313" key="2">
    <source>
        <dbReference type="Proteomes" id="UP000076761"/>
    </source>
</evidence>
<gene>
    <name evidence="1" type="ORF">NEOLEDRAFT_892119</name>
</gene>
<reference evidence="1 2" key="1">
    <citation type="journal article" date="2016" name="Mol. Biol. Evol.">
        <title>Comparative Genomics of Early-Diverging Mushroom-Forming Fungi Provides Insights into the Origins of Lignocellulose Decay Capabilities.</title>
        <authorList>
            <person name="Nagy L.G."/>
            <person name="Riley R."/>
            <person name="Tritt A."/>
            <person name="Adam C."/>
            <person name="Daum C."/>
            <person name="Floudas D."/>
            <person name="Sun H."/>
            <person name="Yadav J.S."/>
            <person name="Pangilinan J."/>
            <person name="Larsson K.H."/>
            <person name="Matsuura K."/>
            <person name="Barry K."/>
            <person name="Labutti K."/>
            <person name="Kuo R."/>
            <person name="Ohm R.A."/>
            <person name="Bhattacharya S.S."/>
            <person name="Shirouzu T."/>
            <person name="Yoshinaga Y."/>
            <person name="Martin F.M."/>
            <person name="Grigoriev I.V."/>
            <person name="Hibbett D.S."/>
        </authorList>
    </citation>
    <scope>NUCLEOTIDE SEQUENCE [LARGE SCALE GENOMIC DNA]</scope>
    <source>
        <strain evidence="1 2">HHB14362 ss-1</strain>
    </source>
</reference>
<dbReference type="EMBL" id="KV425626">
    <property type="protein sequence ID" value="KZT20092.1"/>
    <property type="molecule type" value="Genomic_DNA"/>
</dbReference>
<organism evidence="1 2">
    <name type="scientific">Neolentinus lepideus HHB14362 ss-1</name>
    <dbReference type="NCBI Taxonomy" id="1314782"/>
    <lineage>
        <taxon>Eukaryota</taxon>
        <taxon>Fungi</taxon>
        <taxon>Dikarya</taxon>
        <taxon>Basidiomycota</taxon>
        <taxon>Agaricomycotina</taxon>
        <taxon>Agaricomycetes</taxon>
        <taxon>Gloeophyllales</taxon>
        <taxon>Gloeophyllaceae</taxon>
        <taxon>Neolentinus</taxon>
    </lineage>
</organism>
<sequence length="190" mass="21002">MPGPPRKAVNECFELGPNGKFHCKICRPYNNSKQFGRTGLDSHLLSQDHATSTRLQQERARKQRKTDAEEAMYKARWAAASLASWSAPQCTTPKPSTHLAGDAILGDFRDEDIVISIGATPINQARKHILREYDEFRLGTALRMVKSLGIGLDSLSCAPECEDEEIVNSTLTNVMDSHGKLLAILSVGMY</sequence>
<accession>A0A165NTM2</accession>
<dbReference type="OrthoDB" id="10601352at2759"/>
<dbReference type="AlphaFoldDB" id="A0A165NTM2"/>